<dbReference type="InterPro" id="IPR009030">
    <property type="entry name" value="Growth_fac_rcpt_cys_sf"/>
</dbReference>
<comment type="similarity">
    <text evidence="2">Belongs to the ELAPOR family.</text>
</comment>
<dbReference type="AlphaFoldDB" id="A0AAV2Z3R6"/>
<dbReference type="InterPro" id="IPR044865">
    <property type="entry name" value="MRH_dom"/>
</dbReference>
<evidence type="ECO:0000256" key="4">
    <source>
        <dbReference type="ARBA" id="ARBA00022729"/>
    </source>
</evidence>
<dbReference type="Proteomes" id="UP001146120">
    <property type="component" value="Unassembled WGS sequence"/>
</dbReference>
<evidence type="ECO:0000256" key="2">
    <source>
        <dbReference type="ARBA" id="ARBA00007627"/>
    </source>
</evidence>
<evidence type="ECO:0000313" key="11">
    <source>
        <dbReference type="Proteomes" id="UP001146120"/>
    </source>
</evidence>
<feature type="compositionally biased region" description="Basic and acidic residues" evidence="7">
    <location>
        <begin position="1120"/>
        <end position="1138"/>
    </location>
</feature>
<dbReference type="Gene3D" id="2.70.130.10">
    <property type="entry name" value="Mannose-6-phosphate receptor binding domain"/>
    <property type="match status" value="1"/>
</dbReference>
<protein>
    <recommendedName>
        <fullName evidence="9">MRH domain-containing protein</fullName>
    </recommendedName>
</protein>
<dbReference type="SMART" id="SM01411">
    <property type="entry name" value="Ephrin_rec_like"/>
    <property type="match status" value="4"/>
</dbReference>
<proteinExistence type="inferred from homology"/>
<dbReference type="SUPFAM" id="SSF57184">
    <property type="entry name" value="Growth factor receptor domain"/>
    <property type="match status" value="2"/>
</dbReference>
<organism evidence="10 11">
    <name type="scientific">Lagenidium giganteum</name>
    <dbReference type="NCBI Taxonomy" id="4803"/>
    <lineage>
        <taxon>Eukaryota</taxon>
        <taxon>Sar</taxon>
        <taxon>Stramenopiles</taxon>
        <taxon>Oomycota</taxon>
        <taxon>Peronosporomycetes</taxon>
        <taxon>Pythiales</taxon>
        <taxon>Pythiaceae</taxon>
    </lineage>
</organism>
<keyword evidence="11" id="KW-1185">Reference proteome</keyword>
<comment type="caution">
    <text evidence="10">The sequence shown here is derived from an EMBL/GenBank/DDBJ whole genome shotgun (WGS) entry which is preliminary data.</text>
</comment>
<evidence type="ECO:0000259" key="9">
    <source>
        <dbReference type="PROSITE" id="PS51914"/>
    </source>
</evidence>
<keyword evidence="3" id="KW-1003">Cell membrane</keyword>
<evidence type="ECO:0000256" key="5">
    <source>
        <dbReference type="ARBA" id="ARBA00023157"/>
    </source>
</evidence>
<dbReference type="SUPFAM" id="SSF50911">
    <property type="entry name" value="Mannose 6-phosphate receptor domain"/>
    <property type="match status" value="1"/>
</dbReference>
<keyword evidence="8" id="KW-0812">Transmembrane</keyword>
<feature type="compositionally biased region" description="Basic and acidic residues" evidence="7">
    <location>
        <begin position="37"/>
        <end position="48"/>
    </location>
</feature>
<keyword evidence="8" id="KW-0472">Membrane</keyword>
<dbReference type="PROSITE" id="PS51914">
    <property type="entry name" value="MRH"/>
    <property type="match status" value="1"/>
</dbReference>
<reference evidence="10" key="2">
    <citation type="journal article" date="2023" name="Microbiol Resour">
        <title>Decontamination and Annotation of the Draft Genome Sequence of the Oomycete Lagenidium giganteum ARSEF 373.</title>
        <authorList>
            <person name="Morgan W.R."/>
            <person name="Tartar A."/>
        </authorList>
    </citation>
    <scope>NUCLEOTIDE SEQUENCE</scope>
    <source>
        <strain evidence="10">ARSEF 373</strain>
    </source>
</reference>
<keyword evidence="8" id="KW-1133">Transmembrane helix</keyword>
<evidence type="ECO:0000313" key="10">
    <source>
        <dbReference type="EMBL" id="DBA00102.1"/>
    </source>
</evidence>
<name>A0AAV2Z3R6_9STRA</name>
<feature type="region of interest" description="Disordered" evidence="7">
    <location>
        <begin position="1083"/>
        <end position="1138"/>
    </location>
</feature>
<dbReference type="Gene3D" id="2.10.50.10">
    <property type="entry name" value="Tumor Necrosis Factor Receptor, subunit A, domain 2"/>
    <property type="match status" value="1"/>
</dbReference>
<evidence type="ECO:0000256" key="8">
    <source>
        <dbReference type="SAM" id="Phobius"/>
    </source>
</evidence>
<evidence type="ECO:0000256" key="6">
    <source>
        <dbReference type="ARBA" id="ARBA00023180"/>
    </source>
</evidence>
<keyword evidence="6" id="KW-0325">Glycoprotein</keyword>
<comment type="subcellular location">
    <subcellularLocation>
        <location evidence="1">Cell membrane</location>
        <topology evidence="1">Single-pass type I membrane protein</topology>
    </subcellularLocation>
</comment>
<evidence type="ECO:0000256" key="7">
    <source>
        <dbReference type="SAM" id="MobiDB-lite"/>
    </source>
</evidence>
<accession>A0AAV2Z3R6</accession>
<feature type="region of interest" description="Disordered" evidence="7">
    <location>
        <begin position="1"/>
        <end position="106"/>
    </location>
</feature>
<feature type="transmembrane region" description="Helical" evidence="8">
    <location>
        <begin position="1039"/>
        <end position="1061"/>
    </location>
</feature>
<keyword evidence="4" id="KW-0732">Signal</keyword>
<dbReference type="InterPro" id="IPR039181">
    <property type="entry name" value="Elapor1/2"/>
</dbReference>
<dbReference type="GO" id="GO:0005886">
    <property type="term" value="C:plasma membrane"/>
    <property type="evidence" value="ECO:0007669"/>
    <property type="project" value="UniProtKB-SubCell"/>
</dbReference>
<feature type="compositionally biased region" description="Low complexity" evidence="7">
    <location>
        <begin position="88"/>
        <end position="98"/>
    </location>
</feature>
<dbReference type="PANTHER" id="PTHR22727:SF15">
    <property type="entry name" value="MRH DOMAIN-CONTAINING PROTEIN"/>
    <property type="match status" value="1"/>
</dbReference>
<keyword evidence="5" id="KW-1015">Disulfide bond</keyword>
<dbReference type="EMBL" id="DAKRPA010000070">
    <property type="protein sequence ID" value="DBA00102.1"/>
    <property type="molecule type" value="Genomic_DNA"/>
</dbReference>
<feature type="compositionally biased region" description="Pro residues" evidence="7">
    <location>
        <begin position="78"/>
        <end position="87"/>
    </location>
</feature>
<evidence type="ECO:0000256" key="1">
    <source>
        <dbReference type="ARBA" id="ARBA00004251"/>
    </source>
</evidence>
<evidence type="ECO:0000256" key="3">
    <source>
        <dbReference type="ARBA" id="ARBA00022475"/>
    </source>
</evidence>
<reference evidence="10" key="1">
    <citation type="submission" date="2022-11" db="EMBL/GenBank/DDBJ databases">
        <authorList>
            <person name="Morgan W.R."/>
            <person name="Tartar A."/>
        </authorList>
    </citation>
    <scope>NUCLEOTIDE SEQUENCE</scope>
    <source>
        <strain evidence="10">ARSEF 373</strain>
    </source>
</reference>
<feature type="compositionally biased region" description="Basic and acidic residues" evidence="7">
    <location>
        <begin position="1083"/>
        <end position="1092"/>
    </location>
</feature>
<feature type="domain" description="MRH" evidence="9">
    <location>
        <begin position="858"/>
        <end position="984"/>
    </location>
</feature>
<dbReference type="InterPro" id="IPR009011">
    <property type="entry name" value="Man6P_isomerase_rcpt-bd_dom_sf"/>
</dbReference>
<sequence>MEPLAPALAPSHRPSARTQPLERDPPEPLAQCPQELARMKAGETKTEDLGPIFKVETSKEAEHPLTSSDTSDAAAPIAPTPATPPAPLARATPTATPAKSSGGTVPDAPDLLYGFSECIDNERALYYYMENATTCTSPGVDPSKLSFKPPVTGLKCDIPCPKGTYLGVNFTNSDPVSACLPCNDGTFSLGGGMLFSKLANSWTTPLPVDIFTECVTRNMYTNQWQSNCAPWVASADGTMITSGSNSDILDRYEASRLFSTLRISATFVREGSVTFQFYVDAEEPYDGLFFQVDDKEVMPTISKTDGWTEAMFEIKPGSHSLSWQFTKDFSGDHGEDRAFIKIIELEGTSYADTYCHPCGNELTSTGGMMCAYCDENQYAAASSESELQFRCYLCPKGMFAPKGSIGVESCILRRACTMDDVVMTATDCIQGRHQVSYDWSKPRRCDASMVESLTLPKPMDLPCDACNSGYFLAENGTCITCPTGQFYDITNTCVKCPDDQVTIKQLDFGIDSFDAWRKWPSVVDVHAAKDNGWTLTQTSLALVPQSSIGAHIGGAKRFPLLFNVTFESSGFFNLTYELANMPIASDDHPGAWLELQVQETFQAVSSGSYDIDVEELLAAEEEERDERDQSDSIVHLKHGKENGTFSELVPISVVGKTTKQFSLVVRTSGLLAERQIQVKILRMSFRGTVDGGNVGCTTCAPGYHPFTDTDDAMKYGCRMCSAGSYSKTSDGRTKCSDCPPNTFSRGGASSCTACGNNSFSAAGSSSCAAPLVVQVNYSASEDAASEATQVRYNLSLLQTLVWGNDTALKLSAGNLSEKLVDGTPVIPNRGHQLDDTHTMFVGVLRPIDAGWRDAVFGMIVEDYVVDDIDHPYIIMLDVLNPKDAGGYFMQASGLYGNVQCSVPPQWAATNGGTKLDIQPLSNGTGVVVSYLNGGPCPSGGKASTKINFICDVTASLSTSPELVGRDSQRCAVELNWKTQFACPICTEEFFQQLRTECNAGTRSISYSNAMACYGGFQPDDVPIQTCSDIVLAADQLTKVYAAAAIVGFVLLVLFIAVLVIYRKYRNTYNEYQYLKSTIPKVKTKTDGSKESTFEFSDDSTSISSPIASVGGGGFGNAQEGEVRDSEPVDDDKKGLRSV</sequence>
<gene>
    <name evidence="10" type="ORF">N0F65_000393</name>
</gene>
<dbReference type="PANTHER" id="PTHR22727">
    <property type="entry name" value="PROTEIN CBG13728"/>
    <property type="match status" value="1"/>
</dbReference>